<name>A0A9N9LES2_9HELO</name>
<dbReference type="Proteomes" id="UP000701801">
    <property type="component" value="Unassembled WGS sequence"/>
</dbReference>
<gene>
    <name evidence="2" type="ORF">HYALB_00005940</name>
</gene>
<evidence type="ECO:0008006" key="4">
    <source>
        <dbReference type="Google" id="ProtNLM"/>
    </source>
</evidence>
<feature type="compositionally biased region" description="Polar residues" evidence="1">
    <location>
        <begin position="145"/>
        <end position="160"/>
    </location>
</feature>
<reference evidence="2" key="1">
    <citation type="submission" date="2021-07" db="EMBL/GenBank/DDBJ databases">
        <authorList>
            <person name="Durling M."/>
        </authorList>
    </citation>
    <scope>NUCLEOTIDE SEQUENCE</scope>
</reference>
<evidence type="ECO:0000313" key="2">
    <source>
        <dbReference type="EMBL" id="CAG8971322.1"/>
    </source>
</evidence>
<dbReference type="CDD" id="cd00590">
    <property type="entry name" value="RRM_SF"/>
    <property type="match status" value="1"/>
</dbReference>
<feature type="compositionally biased region" description="Basic and acidic residues" evidence="1">
    <location>
        <begin position="340"/>
        <end position="351"/>
    </location>
</feature>
<dbReference type="GO" id="GO:0003676">
    <property type="term" value="F:nucleic acid binding"/>
    <property type="evidence" value="ECO:0007669"/>
    <property type="project" value="InterPro"/>
</dbReference>
<feature type="region of interest" description="Disordered" evidence="1">
    <location>
        <begin position="121"/>
        <end position="160"/>
    </location>
</feature>
<proteinExistence type="predicted"/>
<accession>A0A9N9LES2</accession>
<dbReference type="InterPro" id="IPR035979">
    <property type="entry name" value="RBD_domain_sf"/>
</dbReference>
<feature type="region of interest" description="Disordered" evidence="1">
    <location>
        <begin position="52"/>
        <end position="109"/>
    </location>
</feature>
<keyword evidence="3" id="KW-1185">Reference proteome</keyword>
<feature type="region of interest" description="Disordered" evidence="1">
    <location>
        <begin position="268"/>
        <end position="363"/>
    </location>
</feature>
<dbReference type="AlphaFoldDB" id="A0A9N9LES2"/>
<comment type="caution">
    <text evidence="2">The sequence shown here is derived from an EMBL/GenBank/DDBJ whole genome shotgun (WGS) entry which is preliminary data.</text>
</comment>
<sequence>MAPGKQGAVAVDLNAMLTKELRNFAQDTDTLIDRQRRKNEALAAEVFGKGRRASAPGAGMISRKPAGNTVPSLASRIGAAKPSRSPSTSLSSRIQKPSSRPVLKPMVSKPAGDVNAEWTHDLHNLNSPQDPAVPRGPRAARLQRGNRQQQLHRALNGSASSPALNSQFNIIGSSNPGISIRGVAGPYIIVAKHLAMGTTVADIEAAMLPIGGQAISCVLIAEKPKVIAEVEFETKEGADNVVDTLNNQTADGNILHVYHKIGATASRPAQNTTNVPLGPRADTARYPNEARPTAERYNPREIAKTRREEVIDGSYGFDAMDTDDNQSSGRLYSDSMVGGRGRDRGRGDNRGRGNNGGRGYNNR</sequence>
<dbReference type="OrthoDB" id="5374349at2759"/>
<evidence type="ECO:0000256" key="1">
    <source>
        <dbReference type="SAM" id="MobiDB-lite"/>
    </source>
</evidence>
<feature type="compositionally biased region" description="Basic and acidic residues" evidence="1">
    <location>
        <begin position="292"/>
        <end position="310"/>
    </location>
</feature>
<dbReference type="Gene3D" id="3.30.70.330">
    <property type="match status" value="1"/>
</dbReference>
<dbReference type="SUPFAM" id="SSF54928">
    <property type="entry name" value="RNA-binding domain, RBD"/>
    <property type="match status" value="1"/>
</dbReference>
<evidence type="ECO:0000313" key="3">
    <source>
        <dbReference type="Proteomes" id="UP000701801"/>
    </source>
</evidence>
<feature type="compositionally biased region" description="Low complexity" evidence="1">
    <location>
        <begin position="82"/>
        <end position="93"/>
    </location>
</feature>
<protein>
    <recommendedName>
        <fullName evidence="4">RRM domain-containing protein</fullName>
    </recommendedName>
</protein>
<organism evidence="2 3">
    <name type="scientific">Hymenoscyphus albidus</name>
    <dbReference type="NCBI Taxonomy" id="595503"/>
    <lineage>
        <taxon>Eukaryota</taxon>
        <taxon>Fungi</taxon>
        <taxon>Dikarya</taxon>
        <taxon>Ascomycota</taxon>
        <taxon>Pezizomycotina</taxon>
        <taxon>Leotiomycetes</taxon>
        <taxon>Helotiales</taxon>
        <taxon>Helotiaceae</taxon>
        <taxon>Hymenoscyphus</taxon>
    </lineage>
</organism>
<dbReference type="InterPro" id="IPR012677">
    <property type="entry name" value="Nucleotide-bd_a/b_plait_sf"/>
</dbReference>
<dbReference type="EMBL" id="CAJVRM010000016">
    <property type="protein sequence ID" value="CAG8971322.1"/>
    <property type="molecule type" value="Genomic_DNA"/>
</dbReference>
<feature type="compositionally biased region" description="Gly residues" evidence="1">
    <location>
        <begin position="353"/>
        <end position="363"/>
    </location>
</feature>